<accession>A0A0C2IXT4</accession>
<sequence length="131" mass="15219">MKSELELCIIMILSIAFRPIPSVTFALVSTAPYANQNIKYFRDILEYFENNYMGLTDVDGTRKTPMFPIYKLDENYQRIICQQVQNGQSANSQPRTYHLVNEGLRVMLRNHDPASMMAFSRLTAFKVTHQF</sequence>
<organism evidence="1 2">
    <name type="scientific">Thelohanellus kitauei</name>
    <name type="common">Myxosporean</name>
    <dbReference type="NCBI Taxonomy" id="669202"/>
    <lineage>
        <taxon>Eukaryota</taxon>
        <taxon>Metazoa</taxon>
        <taxon>Cnidaria</taxon>
        <taxon>Myxozoa</taxon>
        <taxon>Myxosporea</taxon>
        <taxon>Bivalvulida</taxon>
        <taxon>Platysporina</taxon>
        <taxon>Myxobolidae</taxon>
        <taxon>Thelohanellus</taxon>
    </lineage>
</organism>
<reference evidence="1 2" key="1">
    <citation type="journal article" date="2014" name="Genome Biol. Evol.">
        <title>The genome of the myxosporean Thelohanellus kitauei shows adaptations to nutrient acquisition within its fish host.</title>
        <authorList>
            <person name="Yang Y."/>
            <person name="Xiong J."/>
            <person name="Zhou Z."/>
            <person name="Huo F."/>
            <person name="Miao W."/>
            <person name="Ran C."/>
            <person name="Liu Y."/>
            <person name="Zhang J."/>
            <person name="Feng J."/>
            <person name="Wang M."/>
            <person name="Wang M."/>
            <person name="Wang L."/>
            <person name="Yao B."/>
        </authorList>
    </citation>
    <scope>NUCLEOTIDE SEQUENCE [LARGE SCALE GENOMIC DNA]</scope>
    <source>
        <strain evidence="1">Wuqing</strain>
    </source>
</reference>
<evidence type="ECO:0000313" key="2">
    <source>
        <dbReference type="Proteomes" id="UP000031668"/>
    </source>
</evidence>
<keyword evidence="2" id="KW-1185">Reference proteome</keyword>
<proteinExistence type="predicted"/>
<dbReference type="AlphaFoldDB" id="A0A0C2IXT4"/>
<name>A0A0C2IXT4_THEKT</name>
<dbReference type="Proteomes" id="UP000031668">
    <property type="component" value="Unassembled WGS sequence"/>
</dbReference>
<dbReference type="EMBL" id="JWZT01005293">
    <property type="protein sequence ID" value="KII61662.1"/>
    <property type="molecule type" value="Genomic_DNA"/>
</dbReference>
<gene>
    <name evidence="1" type="ORF">RF11_08574</name>
</gene>
<comment type="caution">
    <text evidence="1">The sequence shown here is derived from an EMBL/GenBank/DDBJ whole genome shotgun (WGS) entry which is preliminary data.</text>
</comment>
<protein>
    <submittedName>
        <fullName evidence="1">Uncharacterized protein</fullName>
    </submittedName>
</protein>
<evidence type="ECO:0000313" key="1">
    <source>
        <dbReference type="EMBL" id="KII61662.1"/>
    </source>
</evidence>